<evidence type="ECO:0000313" key="2">
    <source>
        <dbReference type="EMBL" id="MBD8029649.1"/>
    </source>
</evidence>
<name>A0A8I0HMV9_9CORY</name>
<reference evidence="2 3" key="1">
    <citation type="submission" date="2020-08" db="EMBL/GenBank/DDBJ databases">
        <title>A Genomic Blueprint of the Chicken Gut Microbiome.</title>
        <authorList>
            <person name="Gilroy R."/>
            <person name="Ravi A."/>
            <person name="Getino M."/>
            <person name="Pursley I."/>
            <person name="Horton D.L."/>
            <person name="Alikhan N.-F."/>
            <person name="Baker D."/>
            <person name="Gharbi K."/>
            <person name="Hall N."/>
            <person name="Watson M."/>
            <person name="Adriaenssens E.M."/>
            <person name="Foster-Nyarko E."/>
            <person name="Jarju S."/>
            <person name="Secka A."/>
            <person name="Antonio M."/>
            <person name="Oren A."/>
            <person name="Chaudhuri R."/>
            <person name="La Ragione R.M."/>
            <person name="Hildebrand F."/>
            <person name="Pallen M.J."/>
        </authorList>
    </citation>
    <scope>NUCLEOTIDE SEQUENCE [LARGE SCALE GENOMIC DNA]</scope>
    <source>
        <strain evidence="2 3">Sa1YVA5</strain>
    </source>
</reference>
<evidence type="ECO:0000256" key="1">
    <source>
        <dbReference type="SAM" id="Phobius"/>
    </source>
</evidence>
<feature type="transmembrane region" description="Helical" evidence="1">
    <location>
        <begin position="36"/>
        <end position="58"/>
    </location>
</feature>
<dbReference type="AlphaFoldDB" id="A0A8I0HMV9"/>
<evidence type="ECO:0000313" key="3">
    <source>
        <dbReference type="Proteomes" id="UP000650224"/>
    </source>
</evidence>
<dbReference type="RefSeq" id="WP_006768823.1">
    <property type="nucleotide sequence ID" value="NZ_JACSPR010000003.1"/>
</dbReference>
<keyword evidence="3" id="KW-1185">Reference proteome</keyword>
<keyword evidence="1" id="KW-0812">Transmembrane</keyword>
<comment type="caution">
    <text evidence="2">The sequence shown here is derived from an EMBL/GenBank/DDBJ whole genome shotgun (WGS) entry which is preliminary data.</text>
</comment>
<keyword evidence="1" id="KW-0472">Membrane</keyword>
<keyword evidence="1" id="KW-1133">Transmembrane helix</keyword>
<dbReference type="Proteomes" id="UP000650224">
    <property type="component" value="Unassembled WGS sequence"/>
</dbReference>
<sequence length="63" mass="6976">MNDTVLIITMASVFVGFLFFGGAFASFMYKKPQRLIWTLFTIAIVLITVIPVGIAVFWGTTLS</sequence>
<dbReference type="EMBL" id="JACSPR010000003">
    <property type="protein sequence ID" value="MBD8029649.1"/>
    <property type="molecule type" value="Genomic_DNA"/>
</dbReference>
<organism evidence="2 3">
    <name type="scientific">Corynebacterium gallinarum</name>
    <dbReference type="NCBI Taxonomy" id="2762214"/>
    <lineage>
        <taxon>Bacteria</taxon>
        <taxon>Bacillati</taxon>
        <taxon>Actinomycetota</taxon>
        <taxon>Actinomycetes</taxon>
        <taxon>Mycobacteriales</taxon>
        <taxon>Corynebacteriaceae</taxon>
        <taxon>Corynebacterium</taxon>
    </lineage>
</organism>
<gene>
    <name evidence="2" type="ORF">H9627_04790</name>
</gene>
<accession>A0A8I0HMV9</accession>
<feature type="transmembrane region" description="Helical" evidence="1">
    <location>
        <begin position="6"/>
        <end position="29"/>
    </location>
</feature>
<proteinExistence type="predicted"/>
<protein>
    <submittedName>
        <fullName evidence="2">Uncharacterized protein</fullName>
    </submittedName>
</protein>